<dbReference type="SUPFAM" id="SSF51735">
    <property type="entry name" value="NAD(P)-binding Rossmann-fold domains"/>
    <property type="match status" value="1"/>
</dbReference>
<evidence type="ECO:0000313" key="5">
    <source>
        <dbReference type="EMBL" id="GAI41976.1"/>
    </source>
</evidence>
<comment type="caution">
    <text evidence="5">The sequence shown here is derived from an EMBL/GenBank/DDBJ whole genome shotgun (WGS) entry which is preliminary data.</text>
</comment>
<evidence type="ECO:0000259" key="4">
    <source>
        <dbReference type="SMART" id="SM00881"/>
    </source>
</evidence>
<dbReference type="PANTHER" id="PTHR43334:SF1">
    <property type="entry name" value="3-HYDROXYPROPIONATE--COA LIGASE [ADP-FORMING]"/>
    <property type="match status" value="1"/>
</dbReference>
<reference evidence="5" key="1">
    <citation type="journal article" date="2014" name="Front. Microbiol.">
        <title>High frequency of phylogenetically diverse reductive dehalogenase-homologous genes in deep subseafloor sedimentary metagenomes.</title>
        <authorList>
            <person name="Kawai M."/>
            <person name="Futagami T."/>
            <person name="Toyoda A."/>
            <person name="Takaki Y."/>
            <person name="Nishi S."/>
            <person name="Hori S."/>
            <person name="Arai W."/>
            <person name="Tsubouchi T."/>
            <person name="Morono Y."/>
            <person name="Uchiyama I."/>
            <person name="Ito T."/>
            <person name="Fujiyama A."/>
            <person name="Inagaki F."/>
            <person name="Takami H."/>
        </authorList>
    </citation>
    <scope>NUCLEOTIDE SEQUENCE</scope>
    <source>
        <strain evidence="5">Expedition CK06-06</strain>
    </source>
</reference>
<evidence type="ECO:0000256" key="1">
    <source>
        <dbReference type="ARBA" id="ARBA00022598"/>
    </source>
</evidence>
<dbReference type="Gene3D" id="3.40.50.720">
    <property type="entry name" value="NAD(P)-binding Rossmann-like Domain"/>
    <property type="match status" value="1"/>
</dbReference>
<dbReference type="GO" id="GO:0016874">
    <property type="term" value="F:ligase activity"/>
    <property type="evidence" value="ECO:0007669"/>
    <property type="project" value="UniProtKB-KW"/>
</dbReference>
<dbReference type="GO" id="GO:0005524">
    <property type="term" value="F:ATP binding"/>
    <property type="evidence" value="ECO:0007669"/>
    <property type="project" value="UniProtKB-KW"/>
</dbReference>
<gene>
    <name evidence="5" type="ORF">S06H3_44731</name>
</gene>
<keyword evidence="3" id="KW-0067">ATP-binding</keyword>
<dbReference type="InterPro" id="IPR051538">
    <property type="entry name" value="Acyl-CoA_Synth/Transferase"/>
</dbReference>
<name>X1PHM5_9ZZZZ</name>
<proteinExistence type="predicted"/>
<feature type="domain" description="CoA-binding" evidence="4">
    <location>
        <begin position="11"/>
        <end position="106"/>
    </location>
</feature>
<dbReference type="InterPro" id="IPR036291">
    <property type="entry name" value="NAD(P)-bd_dom_sf"/>
</dbReference>
<dbReference type="PANTHER" id="PTHR43334">
    <property type="entry name" value="ACETATE--COA LIGASE [ADP-FORMING]"/>
    <property type="match status" value="1"/>
</dbReference>
<keyword evidence="2" id="KW-0547">Nucleotide-binding</keyword>
<keyword evidence="1" id="KW-0436">Ligase</keyword>
<dbReference type="EMBL" id="BARV01027852">
    <property type="protein sequence ID" value="GAI41976.1"/>
    <property type="molecule type" value="Genomic_DNA"/>
</dbReference>
<protein>
    <recommendedName>
        <fullName evidence="4">CoA-binding domain-containing protein</fullName>
    </recommendedName>
</protein>
<dbReference type="AlphaFoldDB" id="X1PHM5"/>
<dbReference type="SMART" id="SM00881">
    <property type="entry name" value="CoA_binding"/>
    <property type="match status" value="1"/>
</dbReference>
<sequence>MSEIAQKFDPLFNPGSLALIGASASPYKWGSVILSHIITGHFKGKVYPVNPKEKEILGLKVYSSVKALPETPDLAVVVIPPSGVPQVLQECAEKGIKAAVIVTAGFAEVGAEGEKLQREVVNIVRKSGMILVGPNCFGIISTACSLCAIMPPLFPEPGPFAVV</sequence>
<organism evidence="5">
    <name type="scientific">marine sediment metagenome</name>
    <dbReference type="NCBI Taxonomy" id="412755"/>
    <lineage>
        <taxon>unclassified sequences</taxon>
        <taxon>metagenomes</taxon>
        <taxon>ecological metagenomes</taxon>
    </lineage>
</organism>
<evidence type="ECO:0000256" key="2">
    <source>
        <dbReference type="ARBA" id="ARBA00022741"/>
    </source>
</evidence>
<accession>X1PHM5</accession>
<dbReference type="InterPro" id="IPR003781">
    <property type="entry name" value="CoA-bd"/>
</dbReference>
<evidence type="ECO:0000256" key="3">
    <source>
        <dbReference type="ARBA" id="ARBA00022840"/>
    </source>
</evidence>
<dbReference type="Pfam" id="PF13380">
    <property type="entry name" value="CoA_binding_2"/>
    <property type="match status" value="1"/>
</dbReference>